<sequence length="139" mass="15662">MADVKLWNMESGKEIGTLEHRYSIHTLCFSPDGKTLAVADDGRVVLWDVRSQVATTTFEDASNWATFSPDGSLIAMRQRKTITLHDIKSGKDIDRQEVETHASQAFFSPNGKWLAWGSTTQGEPIRLWDLTRLKPVVSR</sequence>
<dbReference type="PANTHER" id="PTHR19879">
    <property type="entry name" value="TRANSCRIPTION INITIATION FACTOR TFIID"/>
    <property type="match status" value="1"/>
</dbReference>
<keyword evidence="1 3" id="KW-0853">WD repeat</keyword>
<reference evidence="4 5" key="1">
    <citation type="journal article" date="2016" name="Front. Microbiol.">
        <title>Fuerstia marisgermanicae gen. nov., sp. nov., an Unusual Member of the Phylum Planctomycetes from the German Wadden Sea.</title>
        <authorList>
            <person name="Kohn T."/>
            <person name="Heuer A."/>
            <person name="Jogler M."/>
            <person name="Vollmers J."/>
            <person name="Boedeker C."/>
            <person name="Bunk B."/>
            <person name="Rast P."/>
            <person name="Borchert D."/>
            <person name="Glockner I."/>
            <person name="Freese H.M."/>
            <person name="Klenk H.P."/>
            <person name="Overmann J."/>
            <person name="Kaster A.K."/>
            <person name="Rohde M."/>
            <person name="Wiegand S."/>
            <person name="Jogler C."/>
        </authorList>
    </citation>
    <scope>NUCLEOTIDE SEQUENCE [LARGE SCALE GENOMIC DNA]</scope>
    <source>
        <strain evidence="4 5">NH11</strain>
    </source>
</reference>
<dbReference type="EMBL" id="CP017641">
    <property type="protein sequence ID" value="APZ95729.1"/>
    <property type="molecule type" value="Genomic_DNA"/>
</dbReference>
<dbReference type="Proteomes" id="UP000187735">
    <property type="component" value="Chromosome"/>
</dbReference>
<dbReference type="Pfam" id="PF07676">
    <property type="entry name" value="PD40"/>
    <property type="match status" value="2"/>
</dbReference>
<evidence type="ECO:0000313" key="5">
    <source>
        <dbReference type="Proteomes" id="UP000187735"/>
    </source>
</evidence>
<evidence type="ECO:0000256" key="3">
    <source>
        <dbReference type="PROSITE-ProRule" id="PRU00221"/>
    </source>
</evidence>
<dbReference type="RefSeq" id="WP_077026844.1">
    <property type="nucleotide sequence ID" value="NZ_CP017641.1"/>
</dbReference>
<dbReference type="InterPro" id="IPR019775">
    <property type="entry name" value="WD40_repeat_CS"/>
</dbReference>
<dbReference type="InterPro" id="IPR001680">
    <property type="entry name" value="WD40_rpt"/>
</dbReference>
<dbReference type="SUPFAM" id="SSF82171">
    <property type="entry name" value="DPP6 N-terminal domain-like"/>
    <property type="match status" value="1"/>
</dbReference>
<proteinExistence type="predicted"/>
<dbReference type="PANTHER" id="PTHR19879:SF9">
    <property type="entry name" value="TRANSCRIPTION INITIATION FACTOR TFIID SUBUNIT 5"/>
    <property type="match status" value="1"/>
</dbReference>
<evidence type="ECO:0000256" key="2">
    <source>
        <dbReference type="ARBA" id="ARBA00022737"/>
    </source>
</evidence>
<dbReference type="PROSITE" id="PS50082">
    <property type="entry name" value="WD_REPEATS_2"/>
    <property type="match status" value="1"/>
</dbReference>
<dbReference type="Pfam" id="PF00400">
    <property type="entry name" value="WD40"/>
    <property type="match status" value="1"/>
</dbReference>
<feature type="repeat" description="WD" evidence="3">
    <location>
        <begin position="17"/>
        <end position="57"/>
    </location>
</feature>
<keyword evidence="5" id="KW-1185">Reference proteome</keyword>
<name>A0A1P8WNU9_9PLAN</name>
<dbReference type="InterPro" id="IPR015943">
    <property type="entry name" value="WD40/YVTN_repeat-like_dom_sf"/>
</dbReference>
<keyword evidence="2" id="KW-0677">Repeat</keyword>
<dbReference type="AlphaFoldDB" id="A0A1P8WNU9"/>
<dbReference type="SMART" id="SM00320">
    <property type="entry name" value="WD40"/>
    <property type="match status" value="2"/>
</dbReference>
<evidence type="ECO:0000313" key="4">
    <source>
        <dbReference type="EMBL" id="APZ95729.1"/>
    </source>
</evidence>
<dbReference type="OrthoDB" id="277950at2"/>
<accession>A0A1P8WNU9</accession>
<dbReference type="PROSITE" id="PS00678">
    <property type="entry name" value="WD_REPEATS_1"/>
    <property type="match status" value="1"/>
</dbReference>
<gene>
    <name evidence="4" type="ORF">Fuma_05391</name>
</gene>
<dbReference type="KEGG" id="fmr:Fuma_05391"/>
<dbReference type="Gene3D" id="2.130.10.10">
    <property type="entry name" value="YVTN repeat-like/Quinoprotein amine dehydrogenase"/>
    <property type="match status" value="1"/>
</dbReference>
<dbReference type="STRING" id="1891926.Fuma_05391"/>
<dbReference type="InterPro" id="IPR011659">
    <property type="entry name" value="WD40"/>
</dbReference>
<organism evidence="4 5">
    <name type="scientific">Fuerstiella marisgermanici</name>
    <dbReference type="NCBI Taxonomy" id="1891926"/>
    <lineage>
        <taxon>Bacteria</taxon>
        <taxon>Pseudomonadati</taxon>
        <taxon>Planctomycetota</taxon>
        <taxon>Planctomycetia</taxon>
        <taxon>Planctomycetales</taxon>
        <taxon>Planctomycetaceae</taxon>
        <taxon>Fuerstiella</taxon>
    </lineage>
</organism>
<protein>
    <submittedName>
        <fullName evidence="4">Tol-Pal system beta propeller repeat protein</fullName>
    </submittedName>
</protein>
<evidence type="ECO:0000256" key="1">
    <source>
        <dbReference type="ARBA" id="ARBA00022574"/>
    </source>
</evidence>